<dbReference type="EMBL" id="NAJN01002847">
    <property type="protein sequence ID" value="TKA47842.1"/>
    <property type="molecule type" value="Genomic_DNA"/>
</dbReference>
<accession>A0A4U0VGJ2</accession>
<reference evidence="2 3" key="1">
    <citation type="submission" date="2017-03" db="EMBL/GenBank/DDBJ databases">
        <title>Genomes of endolithic fungi from Antarctica.</title>
        <authorList>
            <person name="Coleine C."/>
            <person name="Masonjones S."/>
            <person name="Stajich J.E."/>
        </authorList>
    </citation>
    <scope>NUCLEOTIDE SEQUENCE [LARGE SCALE GENOMIC DNA]</scope>
    <source>
        <strain evidence="2 3">CCFEE 5187</strain>
    </source>
</reference>
<sequence length="137" mass="15447">MNPANQNNAVKKSRPETTNVRKGEPRPDGVEYKKVNLAARGAVGALVALFEEKSEIIDEMIQDFREHFREGPKAFVKDGQLNGWGFYESEDINTPARIGGNKAGKLKDAVFREYKDETHMTLFDKYGDDVSTDNVEH</sequence>
<feature type="compositionally biased region" description="Polar residues" evidence="1">
    <location>
        <begin position="1"/>
        <end position="12"/>
    </location>
</feature>
<evidence type="ECO:0000313" key="2">
    <source>
        <dbReference type="EMBL" id="TKA47842.1"/>
    </source>
</evidence>
<dbReference type="AlphaFoldDB" id="A0A4U0VGJ2"/>
<gene>
    <name evidence="2" type="ORF">B0A49_12723</name>
</gene>
<organism evidence="2 3">
    <name type="scientific">Cryomyces minteri</name>
    <dbReference type="NCBI Taxonomy" id="331657"/>
    <lineage>
        <taxon>Eukaryota</taxon>
        <taxon>Fungi</taxon>
        <taxon>Dikarya</taxon>
        <taxon>Ascomycota</taxon>
        <taxon>Pezizomycotina</taxon>
        <taxon>Dothideomycetes</taxon>
        <taxon>Dothideomycetes incertae sedis</taxon>
        <taxon>Cryomyces</taxon>
    </lineage>
</organism>
<proteinExistence type="predicted"/>
<feature type="region of interest" description="Disordered" evidence="1">
    <location>
        <begin position="1"/>
        <end position="29"/>
    </location>
</feature>
<keyword evidence="3" id="KW-1185">Reference proteome</keyword>
<evidence type="ECO:0000313" key="3">
    <source>
        <dbReference type="Proteomes" id="UP000308768"/>
    </source>
</evidence>
<protein>
    <submittedName>
        <fullName evidence="2">Uncharacterized protein</fullName>
    </submittedName>
</protein>
<dbReference type="Proteomes" id="UP000308768">
    <property type="component" value="Unassembled WGS sequence"/>
</dbReference>
<evidence type="ECO:0000256" key="1">
    <source>
        <dbReference type="SAM" id="MobiDB-lite"/>
    </source>
</evidence>
<feature type="compositionally biased region" description="Basic and acidic residues" evidence="1">
    <location>
        <begin position="13"/>
        <end position="29"/>
    </location>
</feature>
<dbReference type="OrthoDB" id="294702at2759"/>
<name>A0A4U0VGJ2_9PEZI</name>
<comment type="caution">
    <text evidence="2">The sequence shown here is derived from an EMBL/GenBank/DDBJ whole genome shotgun (WGS) entry which is preliminary data.</text>
</comment>